<proteinExistence type="predicted"/>
<evidence type="ECO:0000313" key="3">
    <source>
        <dbReference type="Proteomes" id="UP000735302"/>
    </source>
</evidence>
<dbReference type="Proteomes" id="UP000735302">
    <property type="component" value="Unassembled WGS sequence"/>
</dbReference>
<feature type="compositionally biased region" description="Basic residues" evidence="1">
    <location>
        <begin position="15"/>
        <end position="24"/>
    </location>
</feature>
<organism evidence="2 3">
    <name type="scientific">Plakobranchus ocellatus</name>
    <dbReference type="NCBI Taxonomy" id="259542"/>
    <lineage>
        <taxon>Eukaryota</taxon>
        <taxon>Metazoa</taxon>
        <taxon>Spiralia</taxon>
        <taxon>Lophotrochozoa</taxon>
        <taxon>Mollusca</taxon>
        <taxon>Gastropoda</taxon>
        <taxon>Heterobranchia</taxon>
        <taxon>Euthyneura</taxon>
        <taxon>Panpulmonata</taxon>
        <taxon>Sacoglossa</taxon>
        <taxon>Placobranchoidea</taxon>
        <taxon>Plakobranchidae</taxon>
        <taxon>Plakobranchus</taxon>
    </lineage>
</organism>
<feature type="compositionally biased region" description="Basic and acidic residues" evidence="1">
    <location>
        <begin position="1"/>
        <end position="14"/>
    </location>
</feature>
<feature type="region of interest" description="Disordered" evidence="1">
    <location>
        <begin position="72"/>
        <end position="107"/>
    </location>
</feature>
<gene>
    <name evidence="2" type="ORF">PoB_001604200</name>
</gene>
<feature type="region of interest" description="Disordered" evidence="1">
    <location>
        <begin position="1"/>
        <end position="24"/>
    </location>
</feature>
<dbReference type="EMBL" id="BLXT01001936">
    <property type="protein sequence ID" value="GFN89536.1"/>
    <property type="molecule type" value="Genomic_DNA"/>
</dbReference>
<evidence type="ECO:0000256" key="1">
    <source>
        <dbReference type="SAM" id="MobiDB-lite"/>
    </source>
</evidence>
<keyword evidence="3" id="KW-1185">Reference proteome</keyword>
<protein>
    <submittedName>
        <fullName evidence="2">Uncharacterized protein</fullName>
    </submittedName>
</protein>
<comment type="caution">
    <text evidence="2">The sequence shown here is derived from an EMBL/GenBank/DDBJ whole genome shotgun (WGS) entry which is preliminary data.</text>
</comment>
<name>A0AAV3Z2T5_9GAST</name>
<evidence type="ECO:0000313" key="2">
    <source>
        <dbReference type="EMBL" id="GFN89536.1"/>
    </source>
</evidence>
<sequence>MREEREEKDKERRNKSWKAGKKDRKRIETWSFTPFSSRAVCPPGSGTVRRLFISLLGAYCSTGTLLTFVRKPTSRGSQALGPPSRQGPMAGLEPAKEGSLQILGRTR</sequence>
<accession>A0AAV3Z2T5</accession>
<reference evidence="2 3" key="1">
    <citation type="journal article" date="2021" name="Elife">
        <title>Chloroplast acquisition without the gene transfer in kleptoplastic sea slugs, Plakobranchus ocellatus.</title>
        <authorList>
            <person name="Maeda T."/>
            <person name="Takahashi S."/>
            <person name="Yoshida T."/>
            <person name="Shimamura S."/>
            <person name="Takaki Y."/>
            <person name="Nagai Y."/>
            <person name="Toyoda A."/>
            <person name="Suzuki Y."/>
            <person name="Arimoto A."/>
            <person name="Ishii H."/>
            <person name="Satoh N."/>
            <person name="Nishiyama T."/>
            <person name="Hasebe M."/>
            <person name="Maruyama T."/>
            <person name="Minagawa J."/>
            <person name="Obokata J."/>
            <person name="Shigenobu S."/>
        </authorList>
    </citation>
    <scope>NUCLEOTIDE SEQUENCE [LARGE SCALE GENOMIC DNA]</scope>
</reference>
<dbReference type="AlphaFoldDB" id="A0AAV3Z2T5"/>